<keyword evidence="1" id="KW-0472">Membrane</keyword>
<organism evidence="2 3">
    <name type="scientific">Romboutsia lituseburensis DSM 797</name>
    <dbReference type="NCBI Taxonomy" id="1121325"/>
    <lineage>
        <taxon>Bacteria</taxon>
        <taxon>Bacillati</taxon>
        <taxon>Bacillota</taxon>
        <taxon>Clostridia</taxon>
        <taxon>Peptostreptococcales</taxon>
        <taxon>Peptostreptococcaceae</taxon>
        <taxon>Romboutsia</taxon>
    </lineage>
</organism>
<evidence type="ECO:0000313" key="3">
    <source>
        <dbReference type="Proteomes" id="UP000199068"/>
    </source>
</evidence>
<accession>A0A1G9HYV4</accession>
<dbReference type="AlphaFoldDB" id="A0A1G9HYV4"/>
<sequence length="120" mass="13589">MNLKKLILITSILFGILFIICVNDNIPYDSKEKNNDNVEALMINKNDKTITEKQAIQNVKEYLNKTSGYVPPIIDVDSIDGNYYLVHAYEIIENEGESHTATTGWFHVNVNNGDVTDIIN</sequence>
<feature type="transmembrane region" description="Helical" evidence="1">
    <location>
        <begin position="6"/>
        <end position="23"/>
    </location>
</feature>
<dbReference type="RefSeq" id="WP_092721688.1">
    <property type="nucleotide sequence ID" value="NZ_FNGW01000001.1"/>
</dbReference>
<name>A0A1G9HYV4_9FIRM</name>
<keyword evidence="1" id="KW-1133">Transmembrane helix</keyword>
<proteinExistence type="predicted"/>
<dbReference type="EMBL" id="FNGW01000001">
    <property type="protein sequence ID" value="SDL18177.1"/>
    <property type="molecule type" value="Genomic_DNA"/>
</dbReference>
<keyword evidence="1" id="KW-0812">Transmembrane</keyword>
<keyword evidence="3" id="KW-1185">Reference proteome</keyword>
<dbReference type="STRING" id="1121325.SAMN04515677_10137"/>
<gene>
    <name evidence="2" type="ORF">SAMN04515677_10137</name>
</gene>
<reference evidence="2 3" key="1">
    <citation type="submission" date="2016-10" db="EMBL/GenBank/DDBJ databases">
        <authorList>
            <person name="de Groot N.N."/>
        </authorList>
    </citation>
    <scope>NUCLEOTIDE SEQUENCE [LARGE SCALE GENOMIC DNA]</scope>
    <source>
        <strain evidence="2 3">DSM 797</strain>
    </source>
</reference>
<dbReference type="Proteomes" id="UP000199068">
    <property type="component" value="Unassembled WGS sequence"/>
</dbReference>
<evidence type="ECO:0000313" key="2">
    <source>
        <dbReference type="EMBL" id="SDL18177.1"/>
    </source>
</evidence>
<evidence type="ECO:0000256" key="1">
    <source>
        <dbReference type="SAM" id="Phobius"/>
    </source>
</evidence>
<evidence type="ECO:0008006" key="4">
    <source>
        <dbReference type="Google" id="ProtNLM"/>
    </source>
</evidence>
<protein>
    <recommendedName>
        <fullName evidence="4">Peptidase propeptide and YPEB domain-containing protein</fullName>
    </recommendedName>
</protein>